<dbReference type="SUPFAM" id="SSF53474">
    <property type="entry name" value="alpha/beta-Hydrolases"/>
    <property type="match status" value="1"/>
</dbReference>
<proteinExistence type="predicted"/>
<dbReference type="Gene3D" id="3.40.50.1820">
    <property type="entry name" value="alpha/beta hydrolase"/>
    <property type="match status" value="1"/>
</dbReference>
<dbReference type="PANTHER" id="PTHR12482:SF62">
    <property type="entry name" value="LIPASE ROG1-RELATED"/>
    <property type="match status" value="1"/>
</dbReference>
<dbReference type="PANTHER" id="PTHR12482">
    <property type="entry name" value="LIPASE ROG1-RELATED-RELATED"/>
    <property type="match status" value="1"/>
</dbReference>
<dbReference type="AlphaFoldDB" id="A0A0G4HGH9"/>
<name>A0A0G4HGH9_9ALVE</name>
<dbReference type="Pfam" id="PF05057">
    <property type="entry name" value="DUF676"/>
    <property type="match status" value="1"/>
</dbReference>
<feature type="compositionally biased region" description="Basic and acidic residues" evidence="1">
    <location>
        <begin position="369"/>
        <end position="385"/>
    </location>
</feature>
<reference evidence="3" key="1">
    <citation type="submission" date="2014-11" db="EMBL/GenBank/DDBJ databases">
        <authorList>
            <person name="Otto D Thomas"/>
            <person name="Naeem Raeece"/>
        </authorList>
    </citation>
    <scope>NUCLEOTIDE SEQUENCE</scope>
</reference>
<feature type="compositionally biased region" description="Low complexity" evidence="1">
    <location>
        <begin position="338"/>
        <end position="349"/>
    </location>
</feature>
<evidence type="ECO:0000259" key="2">
    <source>
        <dbReference type="Pfam" id="PF05057"/>
    </source>
</evidence>
<feature type="region of interest" description="Disordered" evidence="1">
    <location>
        <begin position="242"/>
        <end position="295"/>
    </location>
</feature>
<dbReference type="InterPro" id="IPR044294">
    <property type="entry name" value="Lipase-like"/>
</dbReference>
<feature type="compositionally biased region" description="Low complexity" evidence="1">
    <location>
        <begin position="195"/>
        <end position="207"/>
    </location>
</feature>
<dbReference type="InterPro" id="IPR029058">
    <property type="entry name" value="AB_hydrolase_fold"/>
</dbReference>
<dbReference type="InterPro" id="IPR007751">
    <property type="entry name" value="DUF676_lipase-like"/>
</dbReference>
<feature type="region of interest" description="Disordered" evidence="1">
    <location>
        <begin position="308"/>
        <end position="394"/>
    </location>
</feature>
<sequence length="466" mass="50694">MNEKKTHQGVDVCSARVALFLQQEVPPGAELSFLGHSFGGVLARATLVRLERSGFLRDRQLVNFITFATPHMGIREDLSVVRGFARFLVRRTGRDLNLETTRLVELAEEGAVSILKRFARLALYGNGGYDLLVGPRTSLLLDAVPSCAMKEAARDRGRPVPLVCVGPAHLCASPLVSPESFSPSPCAEVNKTKTTEATPATPVTAKPQLPGECSFSKKAPGDLTETRPQGRERLLLPLPEAHSCLALPNGSRPVTPTSGRSRVRSRTEKLQPGSGRIRRVILSSTASPHHAARRAEGLAALRERRRLDGGALSPSPSPSPSPVANPPTQLPVGPSRPPVLSRSPVSRGPLFLVVPRREGTERPVSGSRSEGRREEEENENEKGTGDESETETETEMIVDTGSSISRERCILETLGCLPWKRYLVVFPNIIKAHVAICWHGTEDQRNLGLQTAQHLVSTVFLPRRPP</sequence>
<organism evidence="3">
    <name type="scientific">Chromera velia CCMP2878</name>
    <dbReference type="NCBI Taxonomy" id="1169474"/>
    <lineage>
        <taxon>Eukaryota</taxon>
        <taxon>Sar</taxon>
        <taxon>Alveolata</taxon>
        <taxon>Colpodellida</taxon>
        <taxon>Chromeraceae</taxon>
        <taxon>Chromera</taxon>
    </lineage>
</organism>
<dbReference type="VEuPathDB" id="CryptoDB:Cvel_1010"/>
<gene>
    <name evidence="3" type="ORF">Cvel_1010</name>
</gene>
<dbReference type="EMBL" id="CDMZ01002630">
    <property type="protein sequence ID" value="CEM43187.1"/>
    <property type="molecule type" value="Genomic_DNA"/>
</dbReference>
<feature type="region of interest" description="Disordered" evidence="1">
    <location>
        <begin position="193"/>
        <end position="227"/>
    </location>
</feature>
<evidence type="ECO:0000256" key="1">
    <source>
        <dbReference type="SAM" id="MobiDB-lite"/>
    </source>
</evidence>
<evidence type="ECO:0000313" key="3">
    <source>
        <dbReference type="EMBL" id="CEM43187.1"/>
    </source>
</evidence>
<protein>
    <recommendedName>
        <fullName evidence="2">DUF676 domain-containing protein</fullName>
    </recommendedName>
</protein>
<feature type="domain" description="DUF676" evidence="2">
    <location>
        <begin position="2"/>
        <end position="127"/>
    </location>
</feature>
<accession>A0A0G4HGH9</accession>
<feature type="compositionally biased region" description="Pro residues" evidence="1">
    <location>
        <begin position="315"/>
        <end position="337"/>
    </location>
</feature>